<dbReference type="EMBL" id="ML210773">
    <property type="protein sequence ID" value="TFK16499.1"/>
    <property type="molecule type" value="Genomic_DNA"/>
</dbReference>
<reference evidence="1 2" key="1">
    <citation type="journal article" date="2019" name="Nat. Ecol. Evol.">
        <title>Megaphylogeny resolves global patterns of mushroom evolution.</title>
        <authorList>
            <person name="Varga T."/>
            <person name="Krizsan K."/>
            <person name="Foldi C."/>
            <person name="Dima B."/>
            <person name="Sanchez-Garcia M."/>
            <person name="Sanchez-Ramirez S."/>
            <person name="Szollosi G.J."/>
            <person name="Szarkandi J.G."/>
            <person name="Papp V."/>
            <person name="Albert L."/>
            <person name="Andreopoulos W."/>
            <person name="Angelini C."/>
            <person name="Antonin V."/>
            <person name="Barry K.W."/>
            <person name="Bougher N.L."/>
            <person name="Buchanan P."/>
            <person name="Buyck B."/>
            <person name="Bense V."/>
            <person name="Catcheside P."/>
            <person name="Chovatia M."/>
            <person name="Cooper J."/>
            <person name="Damon W."/>
            <person name="Desjardin D."/>
            <person name="Finy P."/>
            <person name="Geml J."/>
            <person name="Haridas S."/>
            <person name="Hughes K."/>
            <person name="Justo A."/>
            <person name="Karasinski D."/>
            <person name="Kautmanova I."/>
            <person name="Kiss B."/>
            <person name="Kocsube S."/>
            <person name="Kotiranta H."/>
            <person name="LaButti K.M."/>
            <person name="Lechner B.E."/>
            <person name="Liimatainen K."/>
            <person name="Lipzen A."/>
            <person name="Lukacs Z."/>
            <person name="Mihaltcheva S."/>
            <person name="Morgado L.N."/>
            <person name="Niskanen T."/>
            <person name="Noordeloos M.E."/>
            <person name="Ohm R.A."/>
            <person name="Ortiz-Santana B."/>
            <person name="Ovrebo C."/>
            <person name="Racz N."/>
            <person name="Riley R."/>
            <person name="Savchenko A."/>
            <person name="Shiryaev A."/>
            <person name="Soop K."/>
            <person name="Spirin V."/>
            <person name="Szebenyi C."/>
            <person name="Tomsovsky M."/>
            <person name="Tulloss R.E."/>
            <person name="Uehling J."/>
            <person name="Grigoriev I.V."/>
            <person name="Vagvolgyi C."/>
            <person name="Papp T."/>
            <person name="Martin F.M."/>
            <person name="Miettinen O."/>
            <person name="Hibbett D.S."/>
            <person name="Nagy L.G."/>
        </authorList>
    </citation>
    <scope>NUCLEOTIDE SEQUENCE [LARGE SCALE GENOMIC DNA]</scope>
    <source>
        <strain evidence="1 2">CBS 121175</strain>
    </source>
</reference>
<name>A0A5C3K8W0_COPMA</name>
<dbReference type="AlphaFoldDB" id="A0A5C3K8W0"/>
<evidence type="ECO:0000313" key="2">
    <source>
        <dbReference type="Proteomes" id="UP000307440"/>
    </source>
</evidence>
<protein>
    <submittedName>
        <fullName evidence="1">Uncharacterized protein</fullName>
    </submittedName>
</protein>
<keyword evidence="2" id="KW-1185">Reference proteome</keyword>
<organism evidence="1 2">
    <name type="scientific">Coprinopsis marcescibilis</name>
    <name type="common">Agaric fungus</name>
    <name type="synonym">Psathyrella marcescibilis</name>
    <dbReference type="NCBI Taxonomy" id="230819"/>
    <lineage>
        <taxon>Eukaryota</taxon>
        <taxon>Fungi</taxon>
        <taxon>Dikarya</taxon>
        <taxon>Basidiomycota</taxon>
        <taxon>Agaricomycotina</taxon>
        <taxon>Agaricomycetes</taxon>
        <taxon>Agaricomycetidae</taxon>
        <taxon>Agaricales</taxon>
        <taxon>Agaricineae</taxon>
        <taxon>Psathyrellaceae</taxon>
        <taxon>Coprinopsis</taxon>
    </lineage>
</organism>
<accession>A0A5C3K8W0</accession>
<evidence type="ECO:0000313" key="1">
    <source>
        <dbReference type="EMBL" id="TFK16499.1"/>
    </source>
</evidence>
<sequence length="101" mass="11479">MVKGGKQSTSKQPQKTVLLSIGLTNPTSTIVHFILAHHSPQSLRKVFRQSEDSSQSPRRLFAKSSKTLHKVFGDSLKTLQRLFRDSLKTLRRLFRDSSETL</sequence>
<proteinExistence type="predicted"/>
<dbReference type="Proteomes" id="UP000307440">
    <property type="component" value="Unassembled WGS sequence"/>
</dbReference>
<gene>
    <name evidence="1" type="ORF">FA15DRAFT_711754</name>
</gene>